<dbReference type="SUPFAM" id="SSF54106">
    <property type="entry name" value="LysM domain"/>
    <property type="match status" value="1"/>
</dbReference>
<feature type="domain" description="LysM" evidence="2">
    <location>
        <begin position="28"/>
        <end position="75"/>
    </location>
</feature>
<evidence type="ECO:0000313" key="4">
    <source>
        <dbReference type="Proteomes" id="UP000318405"/>
    </source>
</evidence>
<dbReference type="Proteomes" id="UP000318405">
    <property type="component" value="Unassembled WGS sequence"/>
</dbReference>
<dbReference type="RefSeq" id="WP_143949090.1">
    <property type="nucleotide sequence ID" value="NZ_BAABMB010000001.1"/>
</dbReference>
<dbReference type="InterPro" id="IPR006860">
    <property type="entry name" value="FecR"/>
</dbReference>
<evidence type="ECO:0000313" key="3">
    <source>
        <dbReference type="EMBL" id="TSH92724.1"/>
    </source>
</evidence>
<name>A0A556AII8_9BURK</name>
<evidence type="ECO:0000256" key="1">
    <source>
        <dbReference type="SAM" id="SignalP"/>
    </source>
</evidence>
<comment type="caution">
    <text evidence="3">The sequence shown here is derived from an EMBL/GenBank/DDBJ whole genome shotgun (WGS) entry which is preliminary data.</text>
</comment>
<organism evidence="3 4">
    <name type="scientific">Verticiella sediminum</name>
    <dbReference type="NCBI Taxonomy" id="1247510"/>
    <lineage>
        <taxon>Bacteria</taxon>
        <taxon>Pseudomonadati</taxon>
        <taxon>Pseudomonadota</taxon>
        <taxon>Betaproteobacteria</taxon>
        <taxon>Burkholderiales</taxon>
        <taxon>Alcaligenaceae</taxon>
        <taxon>Verticiella</taxon>
    </lineage>
</organism>
<keyword evidence="4" id="KW-1185">Reference proteome</keyword>
<dbReference type="Gene3D" id="2.60.120.1440">
    <property type="match status" value="1"/>
</dbReference>
<dbReference type="CDD" id="cd00118">
    <property type="entry name" value="LysM"/>
    <property type="match status" value="1"/>
</dbReference>
<feature type="signal peptide" evidence="1">
    <location>
        <begin position="1"/>
        <end position="24"/>
    </location>
</feature>
<protein>
    <submittedName>
        <fullName evidence="3">LysM peptidoglycan-binding domain-containing protein</fullName>
    </submittedName>
</protein>
<reference evidence="3 4" key="1">
    <citation type="submission" date="2019-07" db="EMBL/GenBank/DDBJ databases">
        <title>Qingshengfaniella alkalisoli gen. nov., sp. nov., isolated from saline soil.</title>
        <authorList>
            <person name="Xu L."/>
            <person name="Huang X.-X."/>
            <person name="Sun J.-Q."/>
        </authorList>
    </citation>
    <scope>NUCLEOTIDE SEQUENCE [LARGE SCALE GENOMIC DNA]</scope>
    <source>
        <strain evidence="3 4">DSM 27279</strain>
    </source>
</reference>
<dbReference type="InterPro" id="IPR018392">
    <property type="entry name" value="LysM"/>
</dbReference>
<dbReference type="Gene3D" id="3.10.350.10">
    <property type="entry name" value="LysM domain"/>
    <property type="match status" value="1"/>
</dbReference>
<keyword evidence="1" id="KW-0732">Signal</keyword>
<dbReference type="AlphaFoldDB" id="A0A556AII8"/>
<sequence>MNLLHLKRLAGVLALSHAAALSWAAQPIQHVVVAGDTLYDLAERYLDDPAQWQALALANGNPQPTRLPPGLVIVVPAELLRARPGGARIEHLSGDVTLQAAGQAPRPLAPDDVVLDGDVLVTARNGFATLRLADGSLVRVAGDSEVRFDRLGYSVRRKRGDTRVGLTRGRVESSVPRRTAGPANRFEVQTPVMSTGVRGTRFGVSMGPAGAAADVSEGRVAAQARSAGAVAVRAGMGLSSQAPAAPVRLLAAPDLGGVPVLQERPLIDVAFPAVPGALAYRAYLTRDTALDQVVANDVFATPRARLEGLEDGHYLVAIRAIDAHGIEGAVASVPIDLRARPEPPATLAPDVGGEVASADVELRWAAVTQAASYDLEVARNIDFAQPLVQQRVTGTAHALAALATGQYYWRIRSVPAEGAPPGRPGPYSDPRAFSVRPPVATRVEVQQSADRLALHWDGEPGQTYRVQVAGDPQFAAPQIDLTTDAPRLDAPALDGGRYYLRVQATDPDGYVRRYSTPQAFDVRRLVRVGAGALRVDGGAGVELP</sequence>
<dbReference type="OrthoDB" id="9813091at2"/>
<dbReference type="InterPro" id="IPR013783">
    <property type="entry name" value="Ig-like_fold"/>
</dbReference>
<dbReference type="Gene3D" id="2.60.40.10">
    <property type="entry name" value="Immunoglobulins"/>
    <property type="match status" value="2"/>
</dbReference>
<evidence type="ECO:0000259" key="2">
    <source>
        <dbReference type="PROSITE" id="PS51782"/>
    </source>
</evidence>
<dbReference type="Pfam" id="PF01476">
    <property type="entry name" value="LysM"/>
    <property type="match status" value="1"/>
</dbReference>
<accession>A0A556AII8</accession>
<dbReference type="EMBL" id="VLTJ01000029">
    <property type="protein sequence ID" value="TSH92724.1"/>
    <property type="molecule type" value="Genomic_DNA"/>
</dbReference>
<dbReference type="PANTHER" id="PTHR38731:SF3">
    <property type="entry name" value="BLL6125 PROTEIN"/>
    <property type="match status" value="1"/>
</dbReference>
<dbReference type="SMART" id="SM00257">
    <property type="entry name" value="LysM"/>
    <property type="match status" value="1"/>
</dbReference>
<dbReference type="InterPro" id="IPR036779">
    <property type="entry name" value="LysM_dom_sf"/>
</dbReference>
<dbReference type="Pfam" id="PF04773">
    <property type="entry name" value="FecR"/>
    <property type="match status" value="1"/>
</dbReference>
<dbReference type="PROSITE" id="PS51782">
    <property type="entry name" value="LYSM"/>
    <property type="match status" value="1"/>
</dbReference>
<dbReference type="PANTHER" id="PTHR38731">
    <property type="entry name" value="LIPL45-RELATED LIPOPROTEIN-RELATED"/>
    <property type="match status" value="1"/>
</dbReference>
<proteinExistence type="predicted"/>
<dbReference type="InterPro" id="IPR016930">
    <property type="entry name" value="UCP029644"/>
</dbReference>
<feature type="chain" id="PRO_5022211522" evidence="1">
    <location>
        <begin position="25"/>
        <end position="544"/>
    </location>
</feature>
<dbReference type="PIRSF" id="PIRSF029644">
    <property type="entry name" value="UCP029644"/>
    <property type="match status" value="1"/>
</dbReference>
<gene>
    <name evidence="3" type="ORF">FOZ76_15020</name>
</gene>